<dbReference type="Proteomes" id="UP001595953">
    <property type="component" value="Unassembled WGS sequence"/>
</dbReference>
<name>A0ABV9N893_9FLAO</name>
<dbReference type="EC" id="1.-.-.-" evidence="3"/>
<gene>
    <name evidence="3" type="ORF">ACFO5O_14350</name>
</gene>
<dbReference type="GO" id="GO:0016491">
    <property type="term" value="F:oxidoreductase activity"/>
    <property type="evidence" value="ECO:0007669"/>
    <property type="project" value="UniProtKB-KW"/>
</dbReference>
<proteinExistence type="predicted"/>
<dbReference type="InterPro" id="IPR036188">
    <property type="entry name" value="FAD/NAD-bd_sf"/>
</dbReference>
<comment type="caution">
    <text evidence="3">The sequence shown here is derived from an EMBL/GenBank/DDBJ whole genome shotgun (WGS) entry which is preliminary data.</text>
</comment>
<dbReference type="SUPFAM" id="SSF54373">
    <property type="entry name" value="FAD-linked reductases, C-terminal domain"/>
    <property type="match status" value="1"/>
</dbReference>
<dbReference type="PANTHER" id="PTHR13847:SF289">
    <property type="entry name" value="GLYCINE OXIDASE"/>
    <property type="match status" value="1"/>
</dbReference>
<dbReference type="EMBL" id="JBHSGP010000014">
    <property type="protein sequence ID" value="MFC4723514.1"/>
    <property type="molecule type" value="Genomic_DNA"/>
</dbReference>
<evidence type="ECO:0000313" key="4">
    <source>
        <dbReference type="Proteomes" id="UP001595953"/>
    </source>
</evidence>
<evidence type="ECO:0000259" key="2">
    <source>
        <dbReference type="Pfam" id="PF01266"/>
    </source>
</evidence>
<dbReference type="RefSeq" id="WP_387964964.1">
    <property type="nucleotide sequence ID" value="NZ_JBHSGP010000014.1"/>
</dbReference>
<dbReference type="Pfam" id="PF01266">
    <property type="entry name" value="DAO"/>
    <property type="match status" value="1"/>
</dbReference>
<organism evidence="3 4">
    <name type="scientific">Geojedonia litorea</name>
    <dbReference type="NCBI Taxonomy" id="1268269"/>
    <lineage>
        <taxon>Bacteria</taxon>
        <taxon>Pseudomonadati</taxon>
        <taxon>Bacteroidota</taxon>
        <taxon>Flavobacteriia</taxon>
        <taxon>Flavobacteriales</taxon>
        <taxon>Flavobacteriaceae</taxon>
        <taxon>Geojedonia</taxon>
    </lineage>
</organism>
<dbReference type="Gene3D" id="3.50.50.60">
    <property type="entry name" value="FAD/NAD(P)-binding domain"/>
    <property type="match status" value="1"/>
</dbReference>
<dbReference type="PANTHER" id="PTHR13847">
    <property type="entry name" value="SARCOSINE DEHYDROGENASE-RELATED"/>
    <property type="match status" value="1"/>
</dbReference>
<evidence type="ECO:0000256" key="1">
    <source>
        <dbReference type="ARBA" id="ARBA00023002"/>
    </source>
</evidence>
<keyword evidence="1 3" id="KW-0560">Oxidoreductase</keyword>
<protein>
    <submittedName>
        <fullName evidence="3">NAD(P)/FAD-dependent oxidoreductase</fullName>
        <ecNumber evidence="3">1.-.-.-</ecNumber>
    </submittedName>
</protein>
<dbReference type="SUPFAM" id="SSF51971">
    <property type="entry name" value="Nucleotide-binding domain"/>
    <property type="match status" value="1"/>
</dbReference>
<dbReference type="InterPro" id="IPR006076">
    <property type="entry name" value="FAD-dep_OxRdtase"/>
</dbReference>
<keyword evidence="4" id="KW-1185">Reference proteome</keyword>
<sequence length="356" mass="40962">MKQVDYIIVGCGLAGIAFCEQLREHHKSFVVLENESQHSSTVAAGLYNPVVLKRFTEVWKAKQQLELALPRYAHLEELLGVKLDYKLPVYRKFASIEEQNEWFSASDKPSLEQFLSPKLIKNNNSNIIAPFGFGEVLFTGRIDTEALVKNYREYLKNSDRLIKERFEYAQLNISNDEIKYKNLQAKHIIFAEGFGLVKNPYFKNLPLRVAKGELLTIKAPKLKLEVILKSSVFISPLGDDLYSVGATYNWEDQTNAVTEQAKIELIEKLKRVINCEFEVVDQRAGIRPTVNDRRPLVGEHPKHKTMFILNGLGTRGVMLAPYLAKQLYKFIEENTSLENEINIARFSNINWEEYEQ</sequence>
<dbReference type="Gene3D" id="3.30.9.10">
    <property type="entry name" value="D-Amino Acid Oxidase, subunit A, domain 2"/>
    <property type="match status" value="1"/>
</dbReference>
<feature type="domain" description="FAD dependent oxidoreductase" evidence="2">
    <location>
        <begin position="5"/>
        <end position="327"/>
    </location>
</feature>
<accession>A0ABV9N893</accession>
<reference evidence="4" key="1">
    <citation type="journal article" date="2019" name="Int. J. Syst. Evol. Microbiol.">
        <title>The Global Catalogue of Microorganisms (GCM) 10K type strain sequencing project: providing services to taxonomists for standard genome sequencing and annotation.</title>
        <authorList>
            <consortium name="The Broad Institute Genomics Platform"/>
            <consortium name="The Broad Institute Genome Sequencing Center for Infectious Disease"/>
            <person name="Wu L."/>
            <person name="Ma J."/>
        </authorList>
    </citation>
    <scope>NUCLEOTIDE SEQUENCE [LARGE SCALE GENOMIC DNA]</scope>
    <source>
        <strain evidence="4">CCUG 63682</strain>
    </source>
</reference>
<evidence type="ECO:0000313" key="3">
    <source>
        <dbReference type="EMBL" id="MFC4723514.1"/>
    </source>
</evidence>